<dbReference type="EMBL" id="CAUYUJ010003523">
    <property type="protein sequence ID" value="CAK0805658.1"/>
    <property type="molecule type" value="Genomic_DNA"/>
</dbReference>
<evidence type="ECO:0000313" key="2">
    <source>
        <dbReference type="Proteomes" id="UP001189429"/>
    </source>
</evidence>
<protein>
    <submittedName>
        <fullName evidence="1">Uncharacterized protein</fullName>
    </submittedName>
</protein>
<name>A0ABN9QPY2_9DINO</name>
<comment type="caution">
    <text evidence="1">The sequence shown here is derived from an EMBL/GenBank/DDBJ whole genome shotgun (WGS) entry which is preliminary data.</text>
</comment>
<keyword evidence="2" id="KW-1185">Reference proteome</keyword>
<dbReference type="SUPFAM" id="SSF52540">
    <property type="entry name" value="P-loop containing nucleoside triphosphate hydrolases"/>
    <property type="match status" value="1"/>
</dbReference>
<organism evidence="1 2">
    <name type="scientific">Prorocentrum cordatum</name>
    <dbReference type="NCBI Taxonomy" id="2364126"/>
    <lineage>
        <taxon>Eukaryota</taxon>
        <taxon>Sar</taxon>
        <taxon>Alveolata</taxon>
        <taxon>Dinophyceae</taxon>
        <taxon>Prorocentrales</taxon>
        <taxon>Prorocentraceae</taxon>
        <taxon>Prorocentrum</taxon>
    </lineage>
</organism>
<dbReference type="Proteomes" id="UP001189429">
    <property type="component" value="Unassembled WGS sequence"/>
</dbReference>
<sequence>MGLPGGAAGHEEKNRLDKRKAIQQFFIETPKKNQVMTFSATNTAGTRGFCKQHMQDLHEIRVNEESKITLYGLLQFNVKLSEKEKNRKPNKLLGALKFNKVAVFVKSVQRAIAFDELLVKCNFPSLAMEFMNSYT</sequence>
<accession>A0ABN9QPY2</accession>
<gene>
    <name evidence="1" type="ORF">PCOR1329_LOCUS12120</name>
</gene>
<evidence type="ECO:0000313" key="1">
    <source>
        <dbReference type="EMBL" id="CAK0805658.1"/>
    </source>
</evidence>
<dbReference type="InterPro" id="IPR027417">
    <property type="entry name" value="P-loop_NTPase"/>
</dbReference>
<proteinExistence type="predicted"/>
<reference evidence="1" key="1">
    <citation type="submission" date="2023-10" db="EMBL/GenBank/DDBJ databases">
        <authorList>
            <person name="Chen Y."/>
            <person name="Shah S."/>
            <person name="Dougan E. K."/>
            <person name="Thang M."/>
            <person name="Chan C."/>
        </authorList>
    </citation>
    <scope>NUCLEOTIDE SEQUENCE [LARGE SCALE GENOMIC DNA]</scope>
</reference>